<dbReference type="AlphaFoldDB" id="A0A8J5VMS9"/>
<keyword evidence="2" id="KW-1185">Reference proteome</keyword>
<reference evidence="1" key="2">
    <citation type="submission" date="2021-02" db="EMBL/GenBank/DDBJ databases">
        <authorList>
            <person name="Kimball J.A."/>
            <person name="Haas M.W."/>
            <person name="Macchietto M."/>
            <person name="Kono T."/>
            <person name="Duquette J."/>
            <person name="Shao M."/>
        </authorList>
    </citation>
    <scope>NUCLEOTIDE SEQUENCE</scope>
    <source>
        <tissue evidence="1">Fresh leaf tissue</tissue>
    </source>
</reference>
<evidence type="ECO:0000313" key="2">
    <source>
        <dbReference type="Proteomes" id="UP000729402"/>
    </source>
</evidence>
<organism evidence="1 2">
    <name type="scientific">Zizania palustris</name>
    <name type="common">Northern wild rice</name>
    <dbReference type="NCBI Taxonomy" id="103762"/>
    <lineage>
        <taxon>Eukaryota</taxon>
        <taxon>Viridiplantae</taxon>
        <taxon>Streptophyta</taxon>
        <taxon>Embryophyta</taxon>
        <taxon>Tracheophyta</taxon>
        <taxon>Spermatophyta</taxon>
        <taxon>Magnoliopsida</taxon>
        <taxon>Liliopsida</taxon>
        <taxon>Poales</taxon>
        <taxon>Poaceae</taxon>
        <taxon>BOP clade</taxon>
        <taxon>Oryzoideae</taxon>
        <taxon>Oryzeae</taxon>
        <taxon>Zizaniinae</taxon>
        <taxon>Zizania</taxon>
    </lineage>
</organism>
<gene>
    <name evidence="1" type="ORF">GUJ93_ZPchr0007g4478</name>
</gene>
<evidence type="ECO:0000313" key="1">
    <source>
        <dbReference type="EMBL" id="KAG8077837.1"/>
    </source>
</evidence>
<proteinExistence type="predicted"/>
<reference evidence="1" key="1">
    <citation type="journal article" date="2021" name="bioRxiv">
        <title>Whole Genome Assembly and Annotation of Northern Wild Rice, Zizania palustris L., Supports a Whole Genome Duplication in the Zizania Genus.</title>
        <authorList>
            <person name="Haas M."/>
            <person name="Kono T."/>
            <person name="Macchietto M."/>
            <person name="Millas R."/>
            <person name="McGilp L."/>
            <person name="Shao M."/>
            <person name="Duquette J."/>
            <person name="Hirsch C.N."/>
            <person name="Kimball J."/>
        </authorList>
    </citation>
    <scope>NUCLEOTIDE SEQUENCE</scope>
    <source>
        <tissue evidence="1">Fresh leaf tissue</tissue>
    </source>
</reference>
<dbReference type="EMBL" id="JAAALK010000282">
    <property type="protein sequence ID" value="KAG8077837.1"/>
    <property type="molecule type" value="Genomic_DNA"/>
</dbReference>
<sequence>MPGCRVCLQLSGSSTPPPRAQVVVVADLRFSQRDDRERSTLLRQGHSHARNGRERAIPSAFVPRPNDATRSRRLAGGRHAFYRLAAAPPSTG</sequence>
<name>A0A8J5VMS9_ZIZPA</name>
<accession>A0A8J5VMS9</accession>
<protein>
    <submittedName>
        <fullName evidence="1">Uncharacterized protein</fullName>
    </submittedName>
</protein>
<dbReference type="Proteomes" id="UP000729402">
    <property type="component" value="Unassembled WGS sequence"/>
</dbReference>
<comment type="caution">
    <text evidence="1">The sequence shown here is derived from an EMBL/GenBank/DDBJ whole genome shotgun (WGS) entry which is preliminary data.</text>
</comment>